<evidence type="ECO:0000313" key="4">
    <source>
        <dbReference type="EMBL" id="KYC50578.1"/>
    </source>
</evidence>
<dbReference type="EMBL" id="LNGF01000013">
    <property type="protein sequence ID" value="KYC47960.1"/>
    <property type="molecule type" value="Genomic_DNA"/>
</dbReference>
<evidence type="ECO:0000313" key="6">
    <source>
        <dbReference type="Proteomes" id="UP000092401"/>
    </source>
</evidence>
<reference evidence="5 6" key="1">
    <citation type="journal article" date="2016" name="ISME J.">
        <title>Chasing the elusive Euryarchaeota class WSA2: genomes reveal a uniquely fastidious methyl-reducing methanogen.</title>
        <authorList>
            <person name="Nobu M.K."/>
            <person name="Narihiro T."/>
            <person name="Kuroda K."/>
            <person name="Mei R."/>
            <person name="Liu W.T."/>
        </authorList>
    </citation>
    <scope>NUCLEOTIDE SEQUENCE [LARGE SCALE GENOMIC DNA]</scope>
    <source>
        <strain evidence="2">B03fssc0709_Meth_Bin005</strain>
        <strain evidence="3">B15fssc0709_Meth_Bin003</strain>
        <strain evidence="4">BMIXfssc0709_Meth_Bin006</strain>
    </source>
</reference>
<protein>
    <submittedName>
        <fullName evidence="2">Uncharacterized protein</fullName>
    </submittedName>
</protein>
<dbReference type="AlphaFoldDB" id="A0A150IL08"/>
<keyword evidence="1" id="KW-0175">Coiled coil</keyword>
<dbReference type="Proteomes" id="UP000092403">
    <property type="component" value="Unassembled WGS sequence"/>
</dbReference>
<accession>A0A150IL08</accession>
<dbReference type="Proteomes" id="UP000091929">
    <property type="component" value="Unassembled WGS sequence"/>
</dbReference>
<name>A0A150IL08_9EURY</name>
<proteinExistence type="predicted"/>
<evidence type="ECO:0000256" key="1">
    <source>
        <dbReference type="SAM" id="Coils"/>
    </source>
</evidence>
<accession>A0A150ISL9</accession>
<gene>
    <name evidence="2" type="ORF">APG10_00660</name>
    <name evidence="3" type="ORF">APG11_00735</name>
    <name evidence="4" type="ORF">APG12_00712</name>
</gene>
<feature type="coiled-coil region" evidence="1">
    <location>
        <begin position="123"/>
        <end position="157"/>
    </location>
</feature>
<evidence type="ECO:0000313" key="3">
    <source>
        <dbReference type="EMBL" id="KYC47960.1"/>
    </source>
</evidence>
<evidence type="ECO:0000313" key="5">
    <source>
        <dbReference type="Proteomes" id="UP000091929"/>
    </source>
</evidence>
<accession>A0A150J0C5</accession>
<evidence type="ECO:0000313" key="2">
    <source>
        <dbReference type="EMBL" id="KYC45669.1"/>
    </source>
</evidence>
<sequence>MKGKKLLGFCLVLVFLFPLCLNTSLDNWNTSIKAANLKLSKGIEYYNIASTAYSIQDMDNVTVYADKSIVELTTAKTALENAMKEAQKLKKDWLIVYTNYYLKKVQVLQNAAVEMKILKEYFINGQEEGIVQSMNNIRQYEDEFKMYDLKMEDIKRAHISEFQ</sequence>
<dbReference type="EMBL" id="LNJC01000011">
    <property type="protein sequence ID" value="KYC50578.1"/>
    <property type="molecule type" value="Genomic_DNA"/>
</dbReference>
<comment type="caution">
    <text evidence="2">The sequence shown here is derived from an EMBL/GenBank/DDBJ whole genome shotgun (WGS) entry which is preliminary data.</text>
</comment>
<organism evidence="2 6">
    <name type="scientific">Candidatus Methanofastidiosum methylothiophilum</name>
    <dbReference type="NCBI Taxonomy" id="1705564"/>
    <lineage>
        <taxon>Archaea</taxon>
        <taxon>Methanobacteriati</taxon>
        <taxon>Methanobacteriota</taxon>
        <taxon>Stenosarchaea group</taxon>
        <taxon>Candidatus Methanofastidiosia</taxon>
        <taxon>Candidatus Methanofastidiosales</taxon>
        <taxon>Candidatus Methanofastidiosaceae</taxon>
        <taxon>Candidatus Methanofastidiosum</taxon>
    </lineage>
</organism>
<dbReference type="EMBL" id="LNGE01000013">
    <property type="protein sequence ID" value="KYC45669.1"/>
    <property type="molecule type" value="Genomic_DNA"/>
</dbReference>
<dbReference type="Proteomes" id="UP000092401">
    <property type="component" value="Unassembled WGS sequence"/>
</dbReference>